<keyword evidence="2" id="KW-1185">Reference proteome</keyword>
<accession>A0AAE3UDX0</accession>
<dbReference type="EMBL" id="JASJOU010000004">
    <property type="protein sequence ID" value="MDJ1501645.1"/>
    <property type="molecule type" value="Genomic_DNA"/>
</dbReference>
<gene>
    <name evidence="1" type="ORF">QNI22_13350</name>
</gene>
<evidence type="ECO:0000313" key="2">
    <source>
        <dbReference type="Proteomes" id="UP001232063"/>
    </source>
</evidence>
<comment type="caution">
    <text evidence="1">The sequence shown here is derived from an EMBL/GenBank/DDBJ whole genome shotgun (WGS) entry which is preliminary data.</text>
</comment>
<reference evidence="1" key="1">
    <citation type="submission" date="2023-05" db="EMBL/GenBank/DDBJ databases">
        <authorList>
            <person name="Zhang X."/>
        </authorList>
    </citation>
    <scope>NUCLEOTIDE SEQUENCE</scope>
    <source>
        <strain evidence="1">BD1B2-1</strain>
    </source>
</reference>
<sequence>MVKGSAAEKAGLLEEDEIATTIAINPTYSSYTLPVTITVRRAGHVISITFQPRRGQVDAIEWKPTTK</sequence>
<proteinExistence type="predicted"/>
<protein>
    <submittedName>
        <fullName evidence="1">Uncharacterized protein</fullName>
    </submittedName>
</protein>
<dbReference type="RefSeq" id="WP_314511196.1">
    <property type="nucleotide sequence ID" value="NZ_JASJOU010000004.1"/>
</dbReference>
<dbReference type="Proteomes" id="UP001232063">
    <property type="component" value="Unassembled WGS sequence"/>
</dbReference>
<name>A0AAE3UDX0_9BACT</name>
<organism evidence="1 2">
    <name type="scientific">Xanthocytophaga agilis</name>
    <dbReference type="NCBI Taxonomy" id="3048010"/>
    <lineage>
        <taxon>Bacteria</taxon>
        <taxon>Pseudomonadati</taxon>
        <taxon>Bacteroidota</taxon>
        <taxon>Cytophagia</taxon>
        <taxon>Cytophagales</taxon>
        <taxon>Rhodocytophagaceae</taxon>
        <taxon>Xanthocytophaga</taxon>
    </lineage>
</organism>
<dbReference type="AlphaFoldDB" id="A0AAE3UDX0"/>
<evidence type="ECO:0000313" key="1">
    <source>
        <dbReference type="EMBL" id="MDJ1501645.1"/>
    </source>
</evidence>